<dbReference type="AlphaFoldDB" id="A0A2S9J0D6"/>
<name>A0A2S9J0D6_9SPHI</name>
<keyword evidence="2" id="KW-0201">Cytochrome c-type biogenesis</keyword>
<comment type="caution">
    <text evidence="7">The sequence shown here is derived from an EMBL/GenBank/DDBJ whole genome shotgun (WGS) entry which is preliminary data.</text>
</comment>
<evidence type="ECO:0000313" key="7">
    <source>
        <dbReference type="EMBL" id="PRD46208.1"/>
    </source>
</evidence>
<dbReference type="RefSeq" id="WP_105718122.1">
    <property type="nucleotide sequence ID" value="NZ_PVBQ01000016.1"/>
</dbReference>
<evidence type="ECO:0000256" key="3">
    <source>
        <dbReference type="ARBA" id="ARBA00023157"/>
    </source>
</evidence>
<dbReference type="PROSITE" id="PS51352">
    <property type="entry name" value="THIOREDOXIN_2"/>
    <property type="match status" value="1"/>
</dbReference>
<organism evidence="7 8">
    <name type="scientific">Sphingobacterium haloxyli</name>
    <dbReference type="NCBI Taxonomy" id="2100533"/>
    <lineage>
        <taxon>Bacteria</taxon>
        <taxon>Pseudomonadati</taxon>
        <taxon>Bacteroidota</taxon>
        <taxon>Sphingobacteriia</taxon>
        <taxon>Sphingobacteriales</taxon>
        <taxon>Sphingobacteriaceae</taxon>
        <taxon>Sphingobacterium</taxon>
    </lineage>
</organism>
<dbReference type="InterPro" id="IPR036249">
    <property type="entry name" value="Thioredoxin-like_sf"/>
</dbReference>
<evidence type="ECO:0000256" key="1">
    <source>
        <dbReference type="ARBA" id="ARBA00004196"/>
    </source>
</evidence>
<proteinExistence type="predicted"/>
<dbReference type="SUPFAM" id="SSF52833">
    <property type="entry name" value="Thioredoxin-like"/>
    <property type="match status" value="1"/>
</dbReference>
<keyword evidence="8" id="KW-1185">Reference proteome</keyword>
<dbReference type="EMBL" id="PVBQ01000016">
    <property type="protein sequence ID" value="PRD46208.1"/>
    <property type="molecule type" value="Genomic_DNA"/>
</dbReference>
<comment type="subcellular location">
    <subcellularLocation>
        <location evidence="1">Cell envelope</location>
    </subcellularLocation>
</comment>
<dbReference type="PANTHER" id="PTHR42852:SF6">
    <property type="entry name" value="THIOL:DISULFIDE INTERCHANGE PROTEIN DSBE"/>
    <property type="match status" value="1"/>
</dbReference>
<dbReference type="Gene3D" id="3.40.30.10">
    <property type="entry name" value="Glutaredoxin"/>
    <property type="match status" value="1"/>
</dbReference>
<dbReference type="InterPro" id="IPR050553">
    <property type="entry name" value="Thioredoxin_ResA/DsbE_sf"/>
</dbReference>
<keyword evidence="4" id="KW-0676">Redox-active center</keyword>
<feature type="region of interest" description="Disordered" evidence="5">
    <location>
        <begin position="87"/>
        <end position="114"/>
    </location>
</feature>
<evidence type="ECO:0000256" key="5">
    <source>
        <dbReference type="SAM" id="MobiDB-lite"/>
    </source>
</evidence>
<dbReference type="OrthoDB" id="793244at2"/>
<dbReference type="CDD" id="cd02966">
    <property type="entry name" value="TlpA_like_family"/>
    <property type="match status" value="1"/>
</dbReference>
<feature type="domain" description="Thioredoxin" evidence="6">
    <location>
        <begin position="260"/>
        <end position="404"/>
    </location>
</feature>
<gene>
    <name evidence="7" type="ORF">C5745_16520</name>
</gene>
<dbReference type="Pfam" id="PF00085">
    <property type="entry name" value="Thioredoxin"/>
    <property type="match status" value="1"/>
</dbReference>
<dbReference type="PROSITE" id="PS00194">
    <property type="entry name" value="THIOREDOXIN_1"/>
    <property type="match status" value="1"/>
</dbReference>
<evidence type="ECO:0000259" key="6">
    <source>
        <dbReference type="PROSITE" id="PS51352"/>
    </source>
</evidence>
<evidence type="ECO:0000256" key="2">
    <source>
        <dbReference type="ARBA" id="ARBA00022748"/>
    </source>
</evidence>
<sequence>MKHFYKGGRGLAFSQREGGASFRKEKPPRLSKILTHPVGGESFGLPSATVRPVVDVSSRNPRNLFDTCSGAVREVFECCSGSTRRTAEAHPKESRRCPEPVPKRTRSAPEGHPNSTRRNRWFFYRFLGALKARIKYRCSKDVVLFTQLLRKIAEVPLMYHECTVSVRGVYRKGTGDLLRSYWRSTTDLLNACTSGVDQRHSKSGRVVRLEAMKNKSMPFVLALICFMLFNLSEAWAQSAETRAAEGQIEIKPLQIGDTIPEELRHLPLQVVNHPDSKGTITLDDYRNKKLIILDFWATWCGSCLRSFPKVSALQRQFDDKVQFLMVNCVQSGDTEAKIKNTFESLELDSNLPFINHDSIFQHLFPHRLLPHYIWLNGEGKLLASSSSAELTKDNMEKILHGKQVSFHQKRDNLEFDKSKSLMEQLDKIGVDKLKSSSLLTAYIEGIGTGYGFDSVGRKQRMYYLNTPLNFLYQYAFADILEDVNVSRFIFDASVDNTFIHQYKSPANYSSKYCYELIFDSDSIDLLKTVMRSDLVHTFGVMVKRQTREEQVCQLTDVSEKLGQTSEKAVSVGYLVRMLNKISEVPIIVDNELARKRITFKLPDPADKLDLETIQRFLENSGLSHKLSVQPIPYVFFHKVKLQNSYNDVSL</sequence>
<reference evidence="7 8" key="1">
    <citation type="submission" date="2018-02" db="EMBL/GenBank/DDBJ databases">
        <title>The draft genome of Sphingobacterium sp. 5JN-11.</title>
        <authorList>
            <person name="Liu L."/>
            <person name="Li L."/>
            <person name="Liang L."/>
            <person name="Zhang X."/>
            <person name="Wang T."/>
        </authorList>
    </citation>
    <scope>NUCLEOTIDE SEQUENCE [LARGE SCALE GENOMIC DNA]</scope>
    <source>
        <strain evidence="7 8">5JN-11</strain>
    </source>
</reference>
<dbReference type="PANTHER" id="PTHR42852">
    <property type="entry name" value="THIOL:DISULFIDE INTERCHANGE PROTEIN DSBE"/>
    <property type="match status" value="1"/>
</dbReference>
<evidence type="ECO:0000256" key="4">
    <source>
        <dbReference type="ARBA" id="ARBA00023284"/>
    </source>
</evidence>
<keyword evidence="3" id="KW-1015">Disulfide bond</keyword>
<dbReference type="GO" id="GO:0017004">
    <property type="term" value="P:cytochrome complex assembly"/>
    <property type="evidence" value="ECO:0007669"/>
    <property type="project" value="UniProtKB-KW"/>
</dbReference>
<protein>
    <recommendedName>
        <fullName evidence="6">Thioredoxin domain-containing protein</fullName>
    </recommendedName>
</protein>
<feature type="compositionally biased region" description="Basic and acidic residues" evidence="5">
    <location>
        <begin position="87"/>
        <end position="102"/>
    </location>
</feature>
<dbReference type="GO" id="GO:0030313">
    <property type="term" value="C:cell envelope"/>
    <property type="evidence" value="ECO:0007669"/>
    <property type="project" value="UniProtKB-SubCell"/>
</dbReference>
<accession>A0A2S9J0D6</accession>
<evidence type="ECO:0000313" key="8">
    <source>
        <dbReference type="Proteomes" id="UP000239711"/>
    </source>
</evidence>
<dbReference type="InterPro" id="IPR013766">
    <property type="entry name" value="Thioredoxin_domain"/>
</dbReference>
<dbReference type="Proteomes" id="UP000239711">
    <property type="component" value="Unassembled WGS sequence"/>
</dbReference>
<dbReference type="InterPro" id="IPR017937">
    <property type="entry name" value="Thioredoxin_CS"/>
</dbReference>